<dbReference type="Gene3D" id="2.60.40.10">
    <property type="entry name" value="Immunoglobulins"/>
    <property type="match status" value="1"/>
</dbReference>
<proteinExistence type="predicted"/>
<dbReference type="Proteomes" id="UP000002931">
    <property type="component" value="Unassembled WGS sequence"/>
</dbReference>
<reference evidence="1 2" key="1">
    <citation type="journal article" date="2010" name="J. Bacteriol.">
        <title>Genome sequences of Pelagibaca bermudensis HTCC2601T and Maritimibacter alkaliphilus HTCC2654T, the type strains of two marine Roseobacter genera.</title>
        <authorList>
            <person name="Thrash J.C."/>
            <person name="Cho J.C."/>
            <person name="Ferriera S."/>
            <person name="Johnson J."/>
            <person name="Vergin K.L."/>
            <person name="Giovannoni S.J."/>
        </authorList>
    </citation>
    <scope>NUCLEOTIDE SEQUENCE [LARGE SCALE GENOMIC DNA]</scope>
    <source>
        <strain evidence="1 2">HTCC2654</strain>
    </source>
</reference>
<accession>A3VDK0</accession>
<evidence type="ECO:0000313" key="2">
    <source>
        <dbReference type="Proteomes" id="UP000002931"/>
    </source>
</evidence>
<dbReference type="HOGENOM" id="CLU_694091_0_0_5"/>
<dbReference type="STRING" id="314271.RB2654_02709"/>
<sequence>MPVPLTAGEMVLSQFVFRDIDRDGVYELGEPPISGVPVRLTRPGAEPVIVETNLAGFANFLMSPGRGHISGPGEISIEVLLPTELMYPVDPIPYSTQILALPAAPGGLVAEETPPFVGLAPRLGLSIAADANDEVTCTSQEGIEWQAIEASDGRHCPVSPGRWTVRWRNRAEIKKVQVEVDHWPLRVPKPIEDAIPSGEPLTIIDFDDLITSNTLVEVPTGVADMHWQNFVATHRMYYEGAGYINGTTSGEFAAYTSSGHTARMWSDSPFDLVSVNLTIAWPAGLDAQIVVEAFRNGVLVSEDRFRGSHISPKRFAPNWSGITELRIWHESYWQVVIDDLTLK</sequence>
<dbReference type="InterPro" id="IPR013783">
    <property type="entry name" value="Ig-like_fold"/>
</dbReference>
<keyword evidence="2" id="KW-1185">Reference proteome</keyword>
<dbReference type="eggNOG" id="ENOG502ZM0I">
    <property type="taxonomic scope" value="Bacteria"/>
</dbReference>
<dbReference type="EMBL" id="AAMT01000004">
    <property type="protein sequence ID" value="EAQ13589.1"/>
    <property type="molecule type" value="Genomic_DNA"/>
</dbReference>
<gene>
    <name evidence="1" type="ORF">RB2654_02709</name>
</gene>
<evidence type="ECO:0000313" key="1">
    <source>
        <dbReference type="EMBL" id="EAQ13589.1"/>
    </source>
</evidence>
<name>A3VDK0_9RHOB</name>
<dbReference type="AlphaFoldDB" id="A3VDK0"/>
<organism evidence="1 2">
    <name type="scientific">Maritimibacter alkaliphilus HTCC2654</name>
    <dbReference type="NCBI Taxonomy" id="314271"/>
    <lineage>
        <taxon>Bacteria</taxon>
        <taxon>Pseudomonadati</taxon>
        <taxon>Pseudomonadota</taxon>
        <taxon>Alphaproteobacteria</taxon>
        <taxon>Rhodobacterales</taxon>
        <taxon>Roseobacteraceae</taxon>
        <taxon>Maritimibacter</taxon>
    </lineage>
</organism>
<dbReference type="RefSeq" id="WP_008328471.1">
    <property type="nucleotide sequence ID" value="NZ_CH902578.1"/>
</dbReference>
<protein>
    <submittedName>
        <fullName evidence="1">Uncharacterized protein</fullName>
    </submittedName>
</protein>
<comment type="caution">
    <text evidence="1">The sequence shown here is derived from an EMBL/GenBank/DDBJ whole genome shotgun (WGS) entry which is preliminary data.</text>
</comment>